<feature type="transmembrane region" description="Helical" evidence="5">
    <location>
        <begin position="168"/>
        <end position="188"/>
    </location>
</feature>
<keyword evidence="7" id="KW-1185">Reference proteome</keyword>
<dbReference type="STRING" id="765440.A0A0C3EPA4"/>
<dbReference type="PANTHER" id="PTHR43847">
    <property type="entry name" value="BLL3993 PROTEIN"/>
    <property type="match status" value="1"/>
</dbReference>
<keyword evidence="5" id="KW-0489">Methyltransferase</keyword>
<keyword evidence="5" id="KW-0949">S-adenosyl-L-methionine</keyword>
<dbReference type="InterPro" id="IPR052527">
    <property type="entry name" value="Metal_cation-efflux_comp"/>
</dbReference>
<reference evidence="7" key="2">
    <citation type="submission" date="2015-01" db="EMBL/GenBank/DDBJ databases">
        <title>Evolutionary Origins and Diversification of the Mycorrhizal Mutualists.</title>
        <authorList>
            <consortium name="DOE Joint Genome Institute"/>
            <consortium name="Mycorrhizal Genomics Consortium"/>
            <person name="Kohler A."/>
            <person name="Kuo A."/>
            <person name="Nagy L.G."/>
            <person name="Floudas D."/>
            <person name="Copeland A."/>
            <person name="Barry K.W."/>
            <person name="Cichocki N."/>
            <person name="Veneault-Fourrey C."/>
            <person name="LaButti K."/>
            <person name="Lindquist E.A."/>
            <person name="Lipzen A."/>
            <person name="Lundell T."/>
            <person name="Morin E."/>
            <person name="Murat C."/>
            <person name="Riley R."/>
            <person name="Ohm R."/>
            <person name="Sun H."/>
            <person name="Tunlid A."/>
            <person name="Henrissat B."/>
            <person name="Grigoriev I.V."/>
            <person name="Hibbett D.S."/>
            <person name="Martin F."/>
        </authorList>
    </citation>
    <scope>NUCLEOTIDE SEQUENCE [LARGE SCALE GENOMIC DNA]</scope>
    <source>
        <strain evidence="7">F 1598</strain>
    </source>
</reference>
<comment type="caution">
    <text evidence="5">Lacks conserved residue(s) required for the propagation of feature annotation.</text>
</comment>
<keyword evidence="4 5" id="KW-0472">Membrane</keyword>
<dbReference type="GO" id="GO:0004671">
    <property type="term" value="F:protein C-terminal S-isoprenylcysteine carboxyl O-methyltransferase activity"/>
    <property type="evidence" value="ECO:0007669"/>
    <property type="project" value="UniProtKB-EC"/>
</dbReference>
<evidence type="ECO:0000256" key="5">
    <source>
        <dbReference type="RuleBase" id="RU362022"/>
    </source>
</evidence>
<evidence type="ECO:0000313" key="6">
    <source>
        <dbReference type="EMBL" id="KIM74415.1"/>
    </source>
</evidence>
<evidence type="ECO:0000256" key="4">
    <source>
        <dbReference type="ARBA" id="ARBA00023136"/>
    </source>
</evidence>
<dbReference type="PANTHER" id="PTHR43847:SF1">
    <property type="entry name" value="BLL3993 PROTEIN"/>
    <property type="match status" value="1"/>
</dbReference>
<keyword evidence="2 5" id="KW-0812">Transmembrane</keyword>
<comment type="subcellular location">
    <subcellularLocation>
        <location evidence="5">Endoplasmic reticulum membrane</location>
        <topology evidence="5">Multi-pass membrane protein</topology>
    </subcellularLocation>
    <subcellularLocation>
        <location evidence="1">Membrane</location>
        <topology evidence="1">Multi-pass membrane protein</topology>
    </subcellularLocation>
</comment>
<comment type="catalytic activity">
    <reaction evidence="5">
        <text>[protein]-C-terminal S-[(2E,6E)-farnesyl]-L-cysteine + S-adenosyl-L-methionine = [protein]-C-terminal S-[(2E,6E)-farnesyl]-L-cysteine methyl ester + S-adenosyl-L-homocysteine</text>
        <dbReference type="Rhea" id="RHEA:21672"/>
        <dbReference type="Rhea" id="RHEA-COMP:12125"/>
        <dbReference type="Rhea" id="RHEA-COMP:12126"/>
        <dbReference type="ChEBI" id="CHEBI:57856"/>
        <dbReference type="ChEBI" id="CHEBI:59789"/>
        <dbReference type="ChEBI" id="CHEBI:90510"/>
        <dbReference type="ChEBI" id="CHEBI:90511"/>
        <dbReference type="EC" id="2.1.1.100"/>
    </reaction>
</comment>
<evidence type="ECO:0000256" key="1">
    <source>
        <dbReference type="ARBA" id="ARBA00004141"/>
    </source>
</evidence>
<name>A0A0C3EPA4_PILCF</name>
<keyword evidence="3 5" id="KW-1133">Transmembrane helix</keyword>
<dbReference type="GO" id="GO:0005789">
    <property type="term" value="C:endoplasmic reticulum membrane"/>
    <property type="evidence" value="ECO:0007669"/>
    <property type="project" value="UniProtKB-SubCell"/>
</dbReference>
<organism evidence="6 7">
    <name type="scientific">Piloderma croceum (strain F 1598)</name>
    <dbReference type="NCBI Taxonomy" id="765440"/>
    <lineage>
        <taxon>Eukaryota</taxon>
        <taxon>Fungi</taxon>
        <taxon>Dikarya</taxon>
        <taxon>Basidiomycota</taxon>
        <taxon>Agaricomycotina</taxon>
        <taxon>Agaricomycetes</taxon>
        <taxon>Agaricomycetidae</taxon>
        <taxon>Atheliales</taxon>
        <taxon>Atheliaceae</taxon>
        <taxon>Piloderma</taxon>
    </lineage>
</organism>
<dbReference type="Proteomes" id="UP000054166">
    <property type="component" value="Unassembled WGS sequence"/>
</dbReference>
<dbReference type="GO" id="GO:0032259">
    <property type="term" value="P:methylation"/>
    <property type="evidence" value="ECO:0007669"/>
    <property type="project" value="UniProtKB-KW"/>
</dbReference>
<dbReference type="Gene3D" id="1.20.120.1630">
    <property type="match status" value="1"/>
</dbReference>
<dbReference type="InParanoid" id="A0A0C3EPA4"/>
<keyword evidence="5" id="KW-0256">Endoplasmic reticulum</keyword>
<keyword evidence="5" id="KW-0808">Transferase</keyword>
<dbReference type="Pfam" id="PF04140">
    <property type="entry name" value="ICMT"/>
    <property type="match status" value="1"/>
</dbReference>
<protein>
    <recommendedName>
        <fullName evidence="5">Protein-S-isoprenylcysteine O-methyltransferase</fullName>
        <ecNumber evidence="5">2.1.1.100</ecNumber>
    </recommendedName>
</protein>
<sequence length="223" mass="24390">MYIAGLYLSHAQGIESMVCLTTVAQIVIAARQHRAAVKRADSEGGSIVKLPESLAGRIVTPIHAAAIAVPTLVYVGSVIVNGLVQPSWIERWRLPEVGVKEEAWARTAACVAALGVSKFMGTAYNYLGKQFHYIGVREKPTIVSTGPYAIIRHPLYSAILAQEVICAVMFWSYVPFIALGITAATFAVKIPIEEKVILDSSNIGLDYEQYQKKVTARVIPYIW</sequence>
<dbReference type="HOGENOM" id="CLU_107690_0_0_1"/>
<evidence type="ECO:0000256" key="2">
    <source>
        <dbReference type="ARBA" id="ARBA00022692"/>
    </source>
</evidence>
<reference evidence="6 7" key="1">
    <citation type="submission" date="2014-04" db="EMBL/GenBank/DDBJ databases">
        <authorList>
            <consortium name="DOE Joint Genome Institute"/>
            <person name="Kuo A."/>
            <person name="Tarkka M."/>
            <person name="Buscot F."/>
            <person name="Kohler A."/>
            <person name="Nagy L.G."/>
            <person name="Floudas D."/>
            <person name="Copeland A."/>
            <person name="Barry K.W."/>
            <person name="Cichocki N."/>
            <person name="Veneault-Fourrey C."/>
            <person name="LaButti K."/>
            <person name="Lindquist E.A."/>
            <person name="Lipzen A."/>
            <person name="Lundell T."/>
            <person name="Morin E."/>
            <person name="Murat C."/>
            <person name="Sun H."/>
            <person name="Tunlid A."/>
            <person name="Henrissat B."/>
            <person name="Grigoriev I.V."/>
            <person name="Hibbett D.S."/>
            <person name="Martin F."/>
            <person name="Nordberg H.P."/>
            <person name="Cantor M.N."/>
            <person name="Hua S.X."/>
        </authorList>
    </citation>
    <scope>NUCLEOTIDE SEQUENCE [LARGE SCALE GENOMIC DNA]</scope>
    <source>
        <strain evidence="6 7">F 1598</strain>
    </source>
</reference>
<dbReference type="OrthoDB" id="422086at2759"/>
<evidence type="ECO:0000256" key="3">
    <source>
        <dbReference type="ARBA" id="ARBA00022989"/>
    </source>
</evidence>
<accession>A0A0C3EPA4</accession>
<gene>
    <name evidence="6" type="ORF">PILCRDRAFT_828260</name>
</gene>
<dbReference type="EC" id="2.1.1.100" evidence="5"/>
<proteinExistence type="inferred from homology"/>
<dbReference type="AlphaFoldDB" id="A0A0C3EPA4"/>
<evidence type="ECO:0000313" key="7">
    <source>
        <dbReference type="Proteomes" id="UP000054166"/>
    </source>
</evidence>
<dbReference type="EMBL" id="KN833061">
    <property type="protein sequence ID" value="KIM74415.1"/>
    <property type="molecule type" value="Genomic_DNA"/>
</dbReference>
<dbReference type="InterPro" id="IPR007269">
    <property type="entry name" value="ICMT_MeTrfase"/>
</dbReference>
<comment type="similarity">
    <text evidence="5">Belongs to the class VI-like SAM-binding methyltransferase superfamily. Isoprenylcysteine carboxyl methyltransferase family.</text>
</comment>